<feature type="region of interest" description="Disordered" evidence="1">
    <location>
        <begin position="119"/>
        <end position="161"/>
    </location>
</feature>
<reference evidence="3" key="1">
    <citation type="submission" date="2022-11" db="UniProtKB">
        <authorList>
            <consortium name="WormBaseParasite"/>
        </authorList>
    </citation>
    <scope>IDENTIFICATION</scope>
</reference>
<keyword evidence="2" id="KW-1185">Reference proteome</keyword>
<dbReference type="WBParaSite" id="nRc.2.0.1.t38008-RA">
    <property type="protein sequence ID" value="nRc.2.0.1.t38008-RA"/>
    <property type="gene ID" value="nRc.2.0.1.g38008"/>
</dbReference>
<sequence length="161" mass="17671">MQQFQRKAALQPPQLTQAIMGPNQSLDQGQFTNQQPQKDYSGVMVASQSQMNPVVQVDQRVNRTNVVLGSIIQMNAIAAQSVVPAVQLIKRGTPPSPQEQHLLDMYPKIAPFHIEIYPEDSEGDPETISSGNLLNAVTTSSMAREAEKSNQAQIPPDGNHR</sequence>
<feature type="region of interest" description="Disordered" evidence="1">
    <location>
        <begin position="1"/>
        <end position="37"/>
    </location>
</feature>
<name>A0A915KGR0_ROMCU</name>
<evidence type="ECO:0000313" key="2">
    <source>
        <dbReference type="Proteomes" id="UP000887565"/>
    </source>
</evidence>
<dbReference type="AlphaFoldDB" id="A0A915KGR0"/>
<protein>
    <submittedName>
        <fullName evidence="3">Uncharacterized protein</fullName>
    </submittedName>
</protein>
<evidence type="ECO:0000256" key="1">
    <source>
        <dbReference type="SAM" id="MobiDB-lite"/>
    </source>
</evidence>
<feature type="compositionally biased region" description="Polar residues" evidence="1">
    <location>
        <begin position="127"/>
        <end position="142"/>
    </location>
</feature>
<proteinExistence type="predicted"/>
<feature type="compositionally biased region" description="Polar residues" evidence="1">
    <location>
        <begin position="13"/>
        <end position="37"/>
    </location>
</feature>
<dbReference type="Proteomes" id="UP000887565">
    <property type="component" value="Unplaced"/>
</dbReference>
<organism evidence="2 3">
    <name type="scientific">Romanomermis culicivorax</name>
    <name type="common">Nematode worm</name>
    <dbReference type="NCBI Taxonomy" id="13658"/>
    <lineage>
        <taxon>Eukaryota</taxon>
        <taxon>Metazoa</taxon>
        <taxon>Ecdysozoa</taxon>
        <taxon>Nematoda</taxon>
        <taxon>Enoplea</taxon>
        <taxon>Dorylaimia</taxon>
        <taxon>Mermithida</taxon>
        <taxon>Mermithoidea</taxon>
        <taxon>Mermithidae</taxon>
        <taxon>Romanomermis</taxon>
    </lineage>
</organism>
<evidence type="ECO:0000313" key="3">
    <source>
        <dbReference type="WBParaSite" id="nRc.2.0.1.t38008-RA"/>
    </source>
</evidence>
<accession>A0A915KGR0</accession>